<keyword evidence="2 7" id="KW-0813">Transport</keyword>
<keyword evidence="5 7" id="KW-1133">Transmembrane helix</keyword>
<evidence type="ECO:0000256" key="1">
    <source>
        <dbReference type="ARBA" id="ARBA00004651"/>
    </source>
</evidence>
<dbReference type="GO" id="GO:0055085">
    <property type="term" value="P:transmembrane transport"/>
    <property type="evidence" value="ECO:0007669"/>
    <property type="project" value="InterPro"/>
</dbReference>
<organism evidence="9 10">
    <name type="scientific">Shinella granuli</name>
    <dbReference type="NCBI Taxonomy" id="323621"/>
    <lineage>
        <taxon>Bacteria</taxon>
        <taxon>Pseudomonadati</taxon>
        <taxon>Pseudomonadota</taxon>
        <taxon>Alphaproteobacteria</taxon>
        <taxon>Hyphomicrobiales</taxon>
        <taxon>Rhizobiaceae</taxon>
        <taxon>Shinella</taxon>
    </lineage>
</organism>
<feature type="transmembrane region" description="Helical" evidence="7">
    <location>
        <begin position="235"/>
        <end position="254"/>
    </location>
</feature>
<dbReference type="PANTHER" id="PTHR30151">
    <property type="entry name" value="ALKANE SULFONATE ABC TRANSPORTER-RELATED, MEMBRANE SUBUNIT"/>
    <property type="match status" value="1"/>
</dbReference>
<dbReference type="GO" id="GO:0005886">
    <property type="term" value="C:plasma membrane"/>
    <property type="evidence" value="ECO:0007669"/>
    <property type="project" value="UniProtKB-SubCell"/>
</dbReference>
<comment type="caution">
    <text evidence="9">The sequence shown here is derived from an EMBL/GenBank/DDBJ whole genome shotgun (WGS) entry which is preliminary data.</text>
</comment>
<dbReference type="RefSeq" id="WP_133034108.1">
    <property type="nucleotide sequence ID" value="NZ_BAABEI010000002.1"/>
</dbReference>
<evidence type="ECO:0000259" key="8">
    <source>
        <dbReference type="PROSITE" id="PS50928"/>
    </source>
</evidence>
<comment type="subcellular location">
    <subcellularLocation>
        <location evidence="1 7">Cell membrane</location>
        <topology evidence="1 7">Multi-pass membrane protein</topology>
    </subcellularLocation>
</comment>
<evidence type="ECO:0000256" key="3">
    <source>
        <dbReference type="ARBA" id="ARBA00022475"/>
    </source>
</evidence>
<dbReference type="PANTHER" id="PTHR30151:SF38">
    <property type="entry name" value="ALIPHATIC SULFONATES TRANSPORT PERMEASE PROTEIN SSUC-RELATED"/>
    <property type="match status" value="1"/>
</dbReference>
<keyword evidence="3" id="KW-1003">Cell membrane</keyword>
<keyword evidence="10" id="KW-1185">Reference proteome</keyword>
<dbReference type="InterPro" id="IPR035906">
    <property type="entry name" value="MetI-like_sf"/>
</dbReference>
<dbReference type="Pfam" id="PF00528">
    <property type="entry name" value="BPD_transp_1"/>
    <property type="match status" value="1"/>
</dbReference>
<evidence type="ECO:0000256" key="2">
    <source>
        <dbReference type="ARBA" id="ARBA00022448"/>
    </source>
</evidence>
<dbReference type="EMBL" id="SLVX01000005">
    <property type="protein sequence ID" value="TCN46073.1"/>
    <property type="molecule type" value="Genomic_DNA"/>
</dbReference>
<feature type="transmembrane region" description="Helical" evidence="7">
    <location>
        <begin position="195"/>
        <end position="214"/>
    </location>
</feature>
<feature type="transmembrane region" description="Helical" evidence="7">
    <location>
        <begin position="132"/>
        <end position="151"/>
    </location>
</feature>
<evidence type="ECO:0000256" key="6">
    <source>
        <dbReference type="ARBA" id="ARBA00023136"/>
    </source>
</evidence>
<feature type="transmembrane region" description="Helical" evidence="7">
    <location>
        <begin position="108"/>
        <end position="126"/>
    </location>
</feature>
<feature type="transmembrane region" description="Helical" evidence="7">
    <location>
        <begin position="77"/>
        <end position="96"/>
    </location>
</feature>
<dbReference type="Gene3D" id="1.10.3720.10">
    <property type="entry name" value="MetI-like"/>
    <property type="match status" value="1"/>
</dbReference>
<name>A0A4R2CXW2_SHIGR</name>
<feature type="domain" description="ABC transmembrane type-1" evidence="8">
    <location>
        <begin position="66"/>
        <end position="253"/>
    </location>
</feature>
<reference evidence="9 10" key="1">
    <citation type="submission" date="2019-03" db="EMBL/GenBank/DDBJ databases">
        <title>Genomic Encyclopedia of Type Strains, Phase IV (KMG-IV): sequencing the most valuable type-strain genomes for metagenomic binning, comparative biology and taxonomic classification.</title>
        <authorList>
            <person name="Goeker M."/>
        </authorList>
    </citation>
    <scope>NUCLEOTIDE SEQUENCE [LARGE SCALE GENOMIC DNA]</scope>
    <source>
        <strain evidence="9 10">DSM 18401</strain>
    </source>
</reference>
<dbReference type="CDD" id="cd06261">
    <property type="entry name" value="TM_PBP2"/>
    <property type="match status" value="1"/>
</dbReference>
<dbReference type="AlphaFoldDB" id="A0A4R2CXW2"/>
<dbReference type="PROSITE" id="PS50928">
    <property type="entry name" value="ABC_TM1"/>
    <property type="match status" value="1"/>
</dbReference>
<dbReference type="Proteomes" id="UP000295351">
    <property type="component" value="Unassembled WGS sequence"/>
</dbReference>
<evidence type="ECO:0000256" key="7">
    <source>
        <dbReference type="RuleBase" id="RU363032"/>
    </source>
</evidence>
<sequence>MAAMDFSAASRSGIVARALVLPVALLLLWVLLDALGVLKEGIVVSPSQVFATAHEGFADGSLPGAALATLLRALTGWAIGAFAGLVFGLVLGLSGIARNLFDPSISSLRQIALFAWIPLLSAWLGNGEAMKITLIALGAFFPMALGTQAGCQNVPAPFREVGRVLELDRRATITTIIIPAALPSILAGLELSLNIAWLGTFGAEYLIGTGYINGMGDGLGAYLAAAREHARMDQVLLGVLFLALIGIGLDRFVLGFSRRLVSWRTP</sequence>
<comment type="similarity">
    <text evidence="7">Belongs to the binding-protein-dependent transport system permease family.</text>
</comment>
<gene>
    <name evidence="9" type="ORF">EV665_105160</name>
</gene>
<evidence type="ECO:0000313" key="10">
    <source>
        <dbReference type="Proteomes" id="UP000295351"/>
    </source>
</evidence>
<keyword evidence="4 7" id="KW-0812">Transmembrane</keyword>
<accession>A0A4R2CXW2</accession>
<feature type="transmembrane region" description="Helical" evidence="7">
    <location>
        <begin position="171"/>
        <end position="189"/>
    </location>
</feature>
<evidence type="ECO:0000256" key="4">
    <source>
        <dbReference type="ARBA" id="ARBA00022692"/>
    </source>
</evidence>
<proteinExistence type="inferred from homology"/>
<evidence type="ECO:0000256" key="5">
    <source>
        <dbReference type="ARBA" id="ARBA00022989"/>
    </source>
</evidence>
<evidence type="ECO:0000313" key="9">
    <source>
        <dbReference type="EMBL" id="TCN46073.1"/>
    </source>
</evidence>
<protein>
    <submittedName>
        <fullName evidence="9">Sulfonate transport system permease protein</fullName>
    </submittedName>
</protein>
<keyword evidence="6 7" id="KW-0472">Membrane</keyword>
<dbReference type="InterPro" id="IPR000515">
    <property type="entry name" value="MetI-like"/>
</dbReference>
<dbReference type="SUPFAM" id="SSF161098">
    <property type="entry name" value="MetI-like"/>
    <property type="match status" value="1"/>
</dbReference>